<organism evidence="2 3">
    <name type="scientific">Eumeta variegata</name>
    <name type="common">Bagworm moth</name>
    <name type="synonym">Eumeta japonica</name>
    <dbReference type="NCBI Taxonomy" id="151549"/>
    <lineage>
        <taxon>Eukaryota</taxon>
        <taxon>Metazoa</taxon>
        <taxon>Ecdysozoa</taxon>
        <taxon>Arthropoda</taxon>
        <taxon>Hexapoda</taxon>
        <taxon>Insecta</taxon>
        <taxon>Pterygota</taxon>
        <taxon>Neoptera</taxon>
        <taxon>Endopterygota</taxon>
        <taxon>Lepidoptera</taxon>
        <taxon>Glossata</taxon>
        <taxon>Ditrysia</taxon>
        <taxon>Tineoidea</taxon>
        <taxon>Psychidae</taxon>
        <taxon>Oiketicinae</taxon>
        <taxon>Eumeta</taxon>
    </lineage>
</organism>
<keyword evidence="1" id="KW-0175">Coiled coil</keyword>
<reference evidence="2 3" key="1">
    <citation type="journal article" date="2019" name="Commun. Biol.">
        <title>The bagworm genome reveals a unique fibroin gene that provides high tensile strength.</title>
        <authorList>
            <person name="Kono N."/>
            <person name="Nakamura H."/>
            <person name="Ohtoshi R."/>
            <person name="Tomita M."/>
            <person name="Numata K."/>
            <person name="Arakawa K."/>
        </authorList>
    </citation>
    <scope>NUCLEOTIDE SEQUENCE [LARGE SCALE GENOMIC DNA]</scope>
</reference>
<sequence>MYMVRLHEARTDRDELLLNRTITTTARQLAEKLNRTLLKLKASGTSLKQILQKREDTQKEIMAELQKNKRMWDELVQLHSQLIDTREQKDQLQRTAVGCDRISGALEDALKQTALI</sequence>
<feature type="coiled-coil region" evidence="1">
    <location>
        <begin position="47"/>
        <end position="95"/>
    </location>
</feature>
<gene>
    <name evidence="2" type="ORF">EVAR_50762_1</name>
</gene>
<dbReference type="Proteomes" id="UP000299102">
    <property type="component" value="Unassembled WGS sequence"/>
</dbReference>
<dbReference type="AlphaFoldDB" id="A0A4C1Y3Q5"/>
<evidence type="ECO:0000256" key="1">
    <source>
        <dbReference type="SAM" id="Coils"/>
    </source>
</evidence>
<name>A0A4C1Y3Q5_EUMVA</name>
<accession>A0A4C1Y3Q5</accession>
<dbReference type="OrthoDB" id="7474798at2759"/>
<protein>
    <submittedName>
        <fullName evidence="2">Uncharacterized protein</fullName>
    </submittedName>
</protein>
<evidence type="ECO:0000313" key="2">
    <source>
        <dbReference type="EMBL" id="GBP69993.1"/>
    </source>
</evidence>
<dbReference type="EMBL" id="BGZK01001058">
    <property type="protein sequence ID" value="GBP69993.1"/>
    <property type="molecule type" value="Genomic_DNA"/>
</dbReference>
<proteinExistence type="predicted"/>
<evidence type="ECO:0000313" key="3">
    <source>
        <dbReference type="Proteomes" id="UP000299102"/>
    </source>
</evidence>
<comment type="caution">
    <text evidence="2">The sequence shown here is derived from an EMBL/GenBank/DDBJ whole genome shotgun (WGS) entry which is preliminary data.</text>
</comment>
<keyword evidence="3" id="KW-1185">Reference proteome</keyword>